<keyword evidence="2" id="KW-0812">Transmembrane</keyword>
<evidence type="ECO:0000313" key="4">
    <source>
        <dbReference type="Proteomes" id="UP000549394"/>
    </source>
</evidence>
<keyword evidence="4" id="KW-1185">Reference proteome</keyword>
<gene>
    <name evidence="3" type="ORF">DGYR_LOCUS3846</name>
</gene>
<evidence type="ECO:0000256" key="1">
    <source>
        <dbReference type="SAM" id="MobiDB-lite"/>
    </source>
</evidence>
<evidence type="ECO:0000256" key="2">
    <source>
        <dbReference type="SAM" id="Phobius"/>
    </source>
</evidence>
<proteinExistence type="predicted"/>
<name>A0A7I8VFV3_9ANNE</name>
<comment type="caution">
    <text evidence="3">The sequence shown here is derived from an EMBL/GenBank/DDBJ whole genome shotgun (WGS) entry which is preliminary data.</text>
</comment>
<dbReference type="AlphaFoldDB" id="A0A7I8VFV3"/>
<reference evidence="3 4" key="1">
    <citation type="submission" date="2020-08" db="EMBL/GenBank/DDBJ databases">
        <authorList>
            <person name="Hejnol A."/>
        </authorList>
    </citation>
    <scope>NUCLEOTIDE SEQUENCE [LARGE SCALE GENOMIC DNA]</scope>
</reference>
<evidence type="ECO:0000313" key="3">
    <source>
        <dbReference type="EMBL" id="CAD5115070.1"/>
    </source>
</evidence>
<accession>A0A7I8VFV3</accession>
<protein>
    <submittedName>
        <fullName evidence="3">Uncharacterized protein</fullName>
    </submittedName>
</protein>
<keyword evidence="2" id="KW-0472">Membrane</keyword>
<dbReference type="EMBL" id="CAJFCJ010000005">
    <property type="protein sequence ID" value="CAD5115070.1"/>
    <property type="molecule type" value="Genomic_DNA"/>
</dbReference>
<feature type="region of interest" description="Disordered" evidence="1">
    <location>
        <begin position="116"/>
        <end position="177"/>
    </location>
</feature>
<dbReference type="Proteomes" id="UP000549394">
    <property type="component" value="Unassembled WGS sequence"/>
</dbReference>
<feature type="transmembrane region" description="Helical" evidence="2">
    <location>
        <begin position="6"/>
        <end position="27"/>
    </location>
</feature>
<sequence>MTSLALAMITVISILVVTLIGILFFMYKRRQALNGPSFSSIASESSFEDNRNEPVINLAEVNIEENLHRHSQILKTGPLAKSTNQAFIEGHPALMLKNPSFKEKSTAAWAWQLQTNDNNNGYEPTPSSPNNNSTLDERRLSSGGNVWYPSYVGGPTAGVGGSPLNMIKDPPSFPTPK</sequence>
<keyword evidence="2" id="KW-1133">Transmembrane helix</keyword>
<organism evidence="3 4">
    <name type="scientific">Dimorphilus gyrociliatus</name>
    <dbReference type="NCBI Taxonomy" id="2664684"/>
    <lineage>
        <taxon>Eukaryota</taxon>
        <taxon>Metazoa</taxon>
        <taxon>Spiralia</taxon>
        <taxon>Lophotrochozoa</taxon>
        <taxon>Annelida</taxon>
        <taxon>Polychaeta</taxon>
        <taxon>Polychaeta incertae sedis</taxon>
        <taxon>Dinophilidae</taxon>
        <taxon>Dimorphilus</taxon>
    </lineage>
</organism>